<dbReference type="AlphaFoldDB" id="A0AAW2BZS0"/>
<evidence type="ECO:0000313" key="13">
    <source>
        <dbReference type="Proteomes" id="UP001459277"/>
    </source>
</evidence>
<evidence type="ECO:0008006" key="14">
    <source>
        <dbReference type="Google" id="ProtNLM"/>
    </source>
</evidence>
<keyword evidence="6" id="KW-0378">Hydrolase</keyword>
<evidence type="ECO:0000256" key="1">
    <source>
        <dbReference type="ARBA" id="ARBA00001968"/>
    </source>
</evidence>
<evidence type="ECO:0000313" key="12">
    <source>
        <dbReference type="EMBL" id="KAK9990943.1"/>
    </source>
</evidence>
<evidence type="ECO:0000256" key="4">
    <source>
        <dbReference type="ARBA" id="ARBA00022722"/>
    </source>
</evidence>
<organism evidence="12 13">
    <name type="scientific">Lithocarpus litseifolius</name>
    <dbReference type="NCBI Taxonomy" id="425828"/>
    <lineage>
        <taxon>Eukaryota</taxon>
        <taxon>Viridiplantae</taxon>
        <taxon>Streptophyta</taxon>
        <taxon>Embryophyta</taxon>
        <taxon>Tracheophyta</taxon>
        <taxon>Spermatophyta</taxon>
        <taxon>Magnoliopsida</taxon>
        <taxon>eudicotyledons</taxon>
        <taxon>Gunneridae</taxon>
        <taxon>Pentapetalae</taxon>
        <taxon>rosids</taxon>
        <taxon>fabids</taxon>
        <taxon>Fagales</taxon>
        <taxon>Fagaceae</taxon>
        <taxon>Lithocarpus</taxon>
    </lineage>
</organism>
<evidence type="ECO:0000256" key="3">
    <source>
        <dbReference type="ARBA" id="ARBA00006958"/>
    </source>
</evidence>
<evidence type="ECO:0000256" key="6">
    <source>
        <dbReference type="ARBA" id="ARBA00022801"/>
    </source>
</evidence>
<dbReference type="GO" id="GO:0005634">
    <property type="term" value="C:nucleus"/>
    <property type="evidence" value="ECO:0007669"/>
    <property type="project" value="UniProtKB-SubCell"/>
</dbReference>
<keyword evidence="5" id="KW-0479">Metal-binding</keyword>
<protein>
    <recommendedName>
        <fullName evidence="14">Myb/SANT-like domain-containing protein</fullName>
    </recommendedName>
</protein>
<dbReference type="GO" id="GO:0004518">
    <property type="term" value="F:nuclease activity"/>
    <property type="evidence" value="ECO:0007669"/>
    <property type="project" value="UniProtKB-KW"/>
</dbReference>
<dbReference type="Pfam" id="PF12776">
    <property type="entry name" value="Myb_DNA-bind_3"/>
    <property type="match status" value="1"/>
</dbReference>
<keyword evidence="4" id="KW-0540">Nuclease</keyword>
<comment type="subcellular location">
    <subcellularLocation>
        <location evidence="2">Nucleus</location>
    </subcellularLocation>
</comment>
<dbReference type="InterPro" id="IPR045249">
    <property type="entry name" value="HARBI1-like"/>
</dbReference>
<keyword evidence="7" id="KW-0539">Nucleus</keyword>
<comment type="similarity">
    <text evidence="3">Belongs to the HARBI1 family.</text>
</comment>
<feature type="domain" description="DDE Tnp4" evidence="10">
    <location>
        <begin position="440"/>
        <end position="603"/>
    </location>
</feature>
<feature type="compositionally biased region" description="Basic and acidic residues" evidence="8">
    <location>
        <begin position="190"/>
        <end position="199"/>
    </location>
</feature>
<gene>
    <name evidence="12" type="ORF">SO802_025928</name>
</gene>
<evidence type="ECO:0000259" key="11">
    <source>
        <dbReference type="Pfam" id="PF26138"/>
    </source>
</evidence>
<sequence length="672" mass="75940">MENATTDAEDGKLWPSAVEKHFIDVLLEEEAKGNMPQGQFKTGAWTAVMKEFNKRTNKNYNKTQLTQKYQRMKGRHRTFSQLIGRTGMGWDSIANTVTGSDDAWTAAIAANHRVKEFKKKGLQHYELLGRLFNSNTATGFLQISSAQPAPNSDEERELDAAFLSSGVHVTLDLDSVDDVDELPTAGEGQSQRRPEKRPAETSNSSGKRKKGNSLETMTEAIRGFTEMRNRRVKKSTETGESVAHVISLATHRCDLLMADADSDQDSVMTDPDSDEYDSDVELEIATAYVQFCIEYVQKYYLKSPMCTSILSGNSYVHEVLEGNPQVCYDIFRMDKIIFRHLCNELKRLHLLEEDTGIVSVEEAVGVLLFIVEHNADFRLTANRFQHSLETIQRRFRRALRAVHALGCLIIRPNADATELPHSLRGNEKYYPWFEKCVGAIDGTHISASAPSGRTTAFRDRRSDITQNVMCACNFDMRFTYVHSGWEGSANDSRVMQDALGHAEYEFPWPPRGSYYLVDSGYAIGNAFLPPHKSARYHVQEFRGADRQPTTPQELFNYRHSSLRMVIERCFGVLKARFPILTAMHSFSISRQWLLVTACCALHNFIRMYNRADDMFHVWEGSFVRNNDASIAGAPRVGSGGTEEAFNARAQQAMSEYRDAITAAMWADYTCNT</sequence>
<keyword evidence="13" id="KW-1185">Reference proteome</keyword>
<dbReference type="Proteomes" id="UP001459277">
    <property type="component" value="Unassembled WGS sequence"/>
</dbReference>
<name>A0AAW2BZS0_9ROSI</name>
<dbReference type="Pfam" id="PF13359">
    <property type="entry name" value="DDE_Tnp_4"/>
    <property type="match status" value="1"/>
</dbReference>
<dbReference type="InterPro" id="IPR027806">
    <property type="entry name" value="HARBI1_dom"/>
</dbReference>
<feature type="region of interest" description="Disordered" evidence="8">
    <location>
        <begin position="174"/>
        <end position="217"/>
    </location>
</feature>
<evidence type="ECO:0000259" key="10">
    <source>
        <dbReference type="Pfam" id="PF13359"/>
    </source>
</evidence>
<accession>A0AAW2BZS0</accession>
<feature type="domain" description="DUF8040" evidence="11">
    <location>
        <begin position="307"/>
        <end position="403"/>
    </location>
</feature>
<dbReference type="PANTHER" id="PTHR22930:SF251">
    <property type="entry name" value="DDE TNP4 DOMAIN-CONTAINING PROTEIN"/>
    <property type="match status" value="1"/>
</dbReference>
<dbReference type="PANTHER" id="PTHR22930">
    <property type="match status" value="1"/>
</dbReference>
<evidence type="ECO:0000256" key="5">
    <source>
        <dbReference type="ARBA" id="ARBA00022723"/>
    </source>
</evidence>
<evidence type="ECO:0000256" key="8">
    <source>
        <dbReference type="SAM" id="MobiDB-lite"/>
    </source>
</evidence>
<proteinExistence type="inferred from homology"/>
<reference evidence="12 13" key="1">
    <citation type="submission" date="2024-01" db="EMBL/GenBank/DDBJ databases">
        <title>A telomere-to-telomere, gap-free genome of sweet tea (Lithocarpus litseifolius).</title>
        <authorList>
            <person name="Zhou J."/>
        </authorList>
    </citation>
    <scope>NUCLEOTIDE SEQUENCE [LARGE SCALE GENOMIC DNA]</scope>
    <source>
        <strain evidence="12">Zhou-2022a</strain>
        <tissue evidence="12">Leaf</tissue>
    </source>
</reference>
<comment type="caution">
    <text evidence="12">The sequence shown here is derived from an EMBL/GenBank/DDBJ whole genome shotgun (WGS) entry which is preliminary data.</text>
</comment>
<dbReference type="InterPro" id="IPR024752">
    <property type="entry name" value="Myb/SANT-like_dom"/>
</dbReference>
<dbReference type="GO" id="GO:0046872">
    <property type="term" value="F:metal ion binding"/>
    <property type="evidence" value="ECO:0007669"/>
    <property type="project" value="UniProtKB-KW"/>
</dbReference>
<dbReference type="InterPro" id="IPR058353">
    <property type="entry name" value="DUF8040"/>
</dbReference>
<evidence type="ECO:0000256" key="2">
    <source>
        <dbReference type="ARBA" id="ARBA00004123"/>
    </source>
</evidence>
<evidence type="ECO:0000256" key="7">
    <source>
        <dbReference type="ARBA" id="ARBA00023242"/>
    </source>
</evidence>
<dbReference type="GO" id="GO:0016787">
    <property type="term" value="F:hydrolase activity"/>
    <property type="evidence" value="ECO:0007669"/>
    <property type="project" value="UniProtKB-KW"/>
</dbReference>
<feature type="domain" description="Myb/SANT-like" evidence="9">
    <location>
        <begin position="14"/>
        <end position="106"/>
    </location>
</feature>
<evidence type="ECO:0000259" key="9">
    <source>
        <dbReference type="Pfam" id="PF12776"/>
    </source>
</evidence>
<dbReference type="Pfam" id="PF26138">
    <property type="entry name" value="DUF8040"/>
    <property type="match status" value="1"/>
</dbReference>
<comment type="cofactor">
    <cofactor evidence="1">
        <name>a divalent metal cation</name>
        <dbReference type="ChEBI" id="CHEBI:60240"/>
    </cofactor>
</comment>
<dbReference type="EMBL" id="JAZDWU010000009">
    <property type="protein sequence ID" value="KAK9990943.1"/>
    <property type="molecule type" value="Genomic_DNA"/>
</dbReference>